<feature type="compositionally biased region" description="Basic residues" evidence="10">
    <location>
        <begin position="327"/>
        <end position="339"/>
    </location>
</feature>
<sequence>MASPFRSTRHDPFSLSSSPGLPSLDQIKSQIPRRPPIRGGSAALPVPEHANPGFTSASGFFREEHPAIDLTTPCRPPDGTTQPPHEEEEVTVISLATLTSKPKKRKGGKVLEKKAGEPTPTTKPAKTEKKPKAKSKAAAAAKKGETVSHHFAKPKDKGKDREEVEPAPAKKNPDEPLALEAALRRRKDWTPPPADTSLESKKTDTVDLLSSVDKRSTLAASKETFENLFENFGRPEDEPTRPSAEPPEVSNQLLRKRKRIEAVSINNASKAAPAAGATKAKAPRKKPRTITELATAAYVLPDASEDHALTEMPVESVEGNEETTDGKKKKRPSRAKPKKIIQPEPVLLSPTAALRQAANQDYVFGTSSQLAREQSPTFLRDLQAALRASNSRPPEDDPFVTPINSDAVEPTPRKKLWGVGARDEDGRVLDLEVINLADTPQANAGAPDGPDPFGYAAATNTPPAPPHLPSEDSFPDIDDLLSREPVAGLHQEQNTLPAEVSRPAADGPTLTQTRAREETPLAAASPPIDEADFDDEDIDLPPIIPPSRARNPTNTAPQLSRPNFDLYTDNQLAREISSYGFKPVKRRQAMLALLDQCWSSKQRTALSSLSTNRPISTAAKPEAAAPTAPPEQSESCSEKGNETELSSSESSPAERKTIRRVRPKKPLDELSPDTLKRVFWKKDFDGRPESKTEVTRPVRSRGPTRKALDELCPDHLREVLKKGDLHNRPESKRDMSEVIARWNESESDRDEFGRRRRAKMPLDQLRPSYRKRVLGLEGLNGVGRPKSQKDVSEDLPGKSGWPKKPLDKLTPEYRRFVLRTEGLGAVDRPESQRDLSELLPKKHGGQKKPLDELSPEYRRRVLRTEGWNGSGRPPSRTHTSGEDSDAEFPYSEPPPSAQPRSPSPRPRGRGGNSEVIEIPDSASECSYRSFDRAFSSPPLSDGEDGAESPATSLKSEDELTSLFTHITEAITSVPPTTDPKKPTFHEMILMYDPVVLEDLAAWLNTSELSRVGFDGEVSAADVKLWCESKSVLCLWRAGLKGQARKRF</sequence>
<keyword evidence="12" id="KW-1185">Reference proteome</keyword>
<comment type="similarity">
    <text evidence="2 9">Belongs to the SLX4 family.</text>
</comment>
<keyword evidence="7 9" id="KW-0539">Nucleus</keyword>
<evidence type="ECO:0000313" key="12">
    <source>
        <dbReference type="Proteomes" id="UP000654918"/>
    </source>
</evidence>
<dbReference type="CDD" id="cd22999">
    <property type="entry name" value="SAP_SLX4"/>
    <property type="match status" value="1"/>
</dbReference>
<dbReference type="EMBL" id="WIGO01000056">
    <property type="protein sequence ID" value="KAF6833692.1"/>
    <property type="molecule type" value="Genomic_DNA"/>
</dbReference>
<feature type="region of interest" description="Disordered" evidence="10">
    <location>
        <begin position="439"/>
        <end position="478"/>
    </location>
</feature>
<comment type="PTM">
    <text evidence="9">Phosphorylated in response to DNA damage.</text>
</comment>
<feature type="compositionally biased region" description="Pro residues" evidence="10">
    <location>
        <begin position="891"/>
        <end position="905"/>
    </location>
</feature>
<evidence type="ECO:0000256" key="3">
    <source>
        <dbReference type="ARBA" id="ARBA00022553"/>
    </source>
</evidence>
<feature type="compositionally biased region" description="Low complexity" evidence="10">
    <location>
        <begin position="617"/>
        <end position="626"/>
    </location>
</feature>
<dbReference type="Pfam" id="PF09494">
    <property type="entry name" value="Slx4"/>
    <property type="match status" value="1"/>
</dbReference>
<protein>
    <recommendedName>
        <fullName evidence="8 9">Structure-specific endonuclease subunit SLX4</fullName>
    </recommendedName>
</protein>
<feature type="region of interest" description="Disordered" evidence="10">
    <location>
        <begin position="493"/>
        <end position="564"/>
    </location>
</feature>
<comment type="subcellular location">
    <subcellularLocation>
        <location evidence="1 9">Nucleus</location>
    </subcellularLocation>
</comment>
<name>A0A8H6KLF8_9PEZI</name>
<feature type="compositionally biased region" description="Basic and acidic residues" evidence="10">
    <location>
        <begin position="142"/>
        <end position="164"/>
    </location>
</feature>
<feature type="compositionally biased region" description="Low complexity" evidence="10">
    <location>
        <begin position="13"/>
        <end position="24"/>
    </location>
</feature>
<evidence type="ECO:0000256" key="1">
    <source>
        <dbReference type="ARBA" id="ARBA00004123"/>
    </source>
</evidence>
<feature type="region of interest" description="Disordered" evidence="10">
    <location>
        <begin position="777"/>
        <end position="953"/>
    </location>
</feature>
<feature type="region of interest" description="Disordered" evidence="10">
    <location>
        <begin position="605"/>
        <end position="669"/>
    </location>
</feature>
<evidence type="ECO:0000256" key="8">
    <source>
        <dbReference type="ARBA" id="ARBA00029496"/>
    </source>
</evidence>
<dbReference type="GO" id="GO:0006310">
    <property type="term" value="P:DNA recombination"/>
    <property type="evidence" value="ECO:0007669"/>
    <property type="project" value="UniProtKB-UniRule"/>
</dbReference>
<dbReference type="InterPro" id="IPR027784">
    <property type="entry name" value="Slx4_ascomycetes"/>
</dbReference>
<feature type="region of interest" description="Disordered" evidence="10">
    <location>
        <begin position="1"/>
        <end position="206"/>
    </location>
</feature>
<evidence type="ECO:0000256" key="10">
    <source>
        <dbReference type="SAM" id="MobiDB-lite"/>
    </source>
</evidence>
<evidence type="ECO:0000256" key="9">
    <source>
        <dbReference type="HAMAP-Rule" id="MF_03110"/>
    </source>
</evidence>
<feature type="region of interest" description="Disordered" evidence="10">
    <location>
        <begin position="229"/>
        <end position="289"/>
    </location>
</feature>
<comment type="function">
    <text evidence="9">Regulatory subunit of the SLX1-SLX4 structure-specific endonuclease that resolves DNA secondary structures generated during DNA repair and recombination. Has endonuclease activity towards branched DNA substrates, introducing single-strand cuts in duplex DNA close to junctions with ss-DNA.</text>
</comment>
<dbReference type="InterPro" id="IPR018574">
    <property type="entry name" value="Structure-sp_endonuc_su_Slx4"/>
</dbReference>
<organism evidence="11 12">
    <name type="scientific">Colletotrichum plurivorum</name>
    <dbReference type="NCBI Taxonomy" id="2175906"/>
    <lineage>
        <taxon>Eukaryota</taxon>
        <taxon>Fungi</taxon>
        <taxon>Dikarya</taxon>
        <taxon>Ascomycota</taxon>
        <taxon>Pezizomycotina</taxon>
        <taxon>Sordariomycetes</taxon>
        <taxon>Hypocreomycetidae</taxon>
        <taxon>Glomerellales</taxon>
        <taxon>Glomerellaceae</taxon>
        <taxon>Colletotrichum</taxon>
        <taxon>Colletotrichum orchidearum species complex</taxon>
    </lineage>
</organism>
<feature type="region of interest" description="Disordered" evidence="10">
    <location>
        <begin position="302"/>
        <end position="347"/>
    </location>
</feature>
<comment type="caution">
    <text evidence="11">The sequence shown here is derived from an EMBL/GenBank/DDBJ whole genome shotgun (WGS) entry which is preliminary data.</text>
</comment>
<comment type="subunit">
    <text evidence="9">Forms a heterodimer with SLX1.</text>
</comment>
<reference evidence="11" key="1">
    <citation type="journal article" date="2020" name="Phytopathology">
        <title>Genome Sequence Resources of Colletotrichum truncatum, C. plurivorum, C. musicola, and C. sojae: Four Species Pathogenic to Soybean (Glycine max).</title>
        <authorList>
            <person name="Rogerio F."/>
            <person name="Boufleur T.R."/>
            <person name="Ciampi-Guillardi M."/>
            <person name="Sukno S.A."/>
            <person name="Thon M.R."/>
            <person name="Massola Junior N.S."/>
            <person name="Baroncelli R."/>
        </authorList>
    </citation>
    <scope>NUCLEOTIDE SEQUENCE</scope>
    <source>
        <strain evidence="11">LFN00145</strain>
    </source>
</reference>
<evidence type="ECO:0000313" key="11">
    <source>
        <dbReference type="EMBL" id="KAF6833692.1"/>
    </source>
</evidence>
<feature type="compositionally biased region" description="Low complexity" evidence="10">
    <location>
        <begin position="268"/>
        <end position="280"/>
    </location>
</feature>
<feature type="region of interest" description="Disordered" evidence="10">
    <location>
        <begin position="388"/>
        <end position="419"/>
    </location>
</feature>
<dbReference type="GO" id="GO:0033557">
    <property type="term" value="C:Slx1-Slx4 complex"/>
    <property type="evidence" value="ECO:0007669"/>
    <property type="project" value="UniProtKB-UniRule"/>
</dbReference>
<feature type="compositionally biased region" description="Polar residues" evidence="10">
    <location>
        <begin position="550"/>
        <end position="561"/>
    </location>
</feature>
<evidence type="ECO:0000256" key="7">
    <source>
        <dbReference type="ARBA" id="ARBA00023242"/>
    </source>
</evidence>
<evidence type="ECO:0000256" key="2">
    <source>
        <dbReference type="ARBA" id="ARBA00006661"/>
    </source>
</evidence>
<evidence type="ECO:0000256" key="4">
    <source>
        <dbReference type="ARBA" id="ARBA00022763"/>
    </source>
</evidence>
<dbReference type="HAMAP" id="MF_03110">
    <property type="entry name" value="Endonuc_su_Slx4"/>
    <property type="match status" value="1"/>
</dbReference>
<feature type="compositionally biased region" description="Polar residues" evidence="10">
    <location>
        <begin position="605"/>
        <end position="615"/>
    </location>
</feature>
<feature type="compositionally biased region" description="Basic and acidic residues" evidence="10">
    <location>
        <begin position="804"/>
        <end position="815"/>
    </location>
</feature>
<keyword evidence="3 9" id="KW-0597">Phosphoprotein</keyword>
<feature type="compositionally biased region" description="Basic and acidic residues" evidence="10">
    <location>
        <begin position="787"/>
        <end position="796"/>
    </location>
</feature>
<dbReference type="GO" id="GO:0006281">
    <property type="term" value="P:DNA repair"/>
    <property type="evidence" value="ECO:0007669"/>
    <property type="project" value="UniProtKB-UniRule"/>
</dbReference>
<feature type="compositionally biased region" description="Basic and acidic residues" evidence="10">
    <location>
        <begin position="848"/>
        <end position="863"/>
    </location>
</feature>
<feature type="compositionally biased region" description="Basic and acidic residues" evidence="10">
    <location>
        <begin position="686"/>
        <end position="696"/>
    </location>
</feature>
<gene>
    <name evidence="9" type="primary">SLX4</name>
    <name evidence="11" type="ORF">CPLU01_05413</name>
</gene>
<feature type="region of interest" description="Disordered" evidence="10">
    <location>
        <begin position="686"/>
        <end position="710"/>
    </location>
</feature>
<keyword evidence="5 9" id="KW-0233">DNA recombination</keyword>
<dbReference type="GO" id="GO:0017108">
    <property type="term" value="F:5'-flap endonuclease activity"/>
    <property type="evidence" value="ECO:0007669"/>
    <property type="project" value="InterPro"/>
</dbReference>
<dbReference type="GO" id="GO:0006260">
    <property type="term" value="P:DNA replication"/>
    <property type="evidence" value="ECO:0007669"/>
    <property type="project" value="InterPro"/>
</dbReference>
<proteinExistence type="inferred from homology"/>
<evidence type="ECO:0000256" key="5">
    <source>
        <dbReference type="ARBA" id="ARBA00023172"/>
    </source>
</evidence>
<dbReference type="AlphaFoldDB" id="A0A8H6KLF8"/>
<accession>A0A8H6KLF8</accession>
<keyword evidence="6 9" id="KW-0234">DNA repair</keyword>
<feature type="compositionally biased region" description="Acidic residues" evidence="10">
    <location>
        <begin position="529"/>
        <end position="539"/>
    </location>
</feature>
<keyword evidence="4 9" id="KW-0227">DNA damage</keyword>
<evidence type="ECO:0000256" key="6">
    <source>
        <dbReference type="ARBA" id="ARBA00023204"/>
    </source>
</evidence>
<feature type="compositionally biased region" description="Basic and acidic residues" evidence="10">
    <location>
        <begin position="827"/>
        <end position="840"/>
    </location>
</feature>
<dbReference type="Proteomes" id="UP000654918">
    <property type="component" value="Unassembled WGS sequence"/>
</dbReference>